<evidence type="ECO:0008006" key="4">
    <source>
        <dbReference type="Google" id="ProtNLM"/>
    </source>
</evidence>
<dbReference type="Pfam" id="PF13384">
    <property type="entry name" value="HTH_23"/>
    <property type="match status" value="1"/>
</dbReference>
<feature type="region of interest" description="Disordered" evidence="1">
    <location>
        <begin position="70"/>
        <end position="90"/>
    </location>
</feature>
<reference evidence="2" key="1">
    <citation type="submission" date="2019-03" db="EMBL/GenBank/DDBJ databases">
        <title>Long read genome sequence of the mycoparasitic Pythium oligandrum ATCC 38472 isolated from sugarbeet rhizosphere.</title>
        <authorList>
            <person name="Gaulin E."/>
        </authorList>
    </citation>
    <scope>NUCLEOTIDE SEQUENCE</scope>
    <source>
        <strain evidence="2">ATCC 38472_TT</strain>
    </source>
</reference>
<comment type="caution">
    <text evidence="2">The sequence shown here is derived from an EMBL/GenBank/DDBJ whole genome shotgun (WGS) entry which is preliminary data.</text>
</comment>
<evidence type="ECO:0000313" key="3">
    <source>
        <dbReference type="Proteomes" id="UP000794436"/>
    </source>
</evidence>
<dbReference type="OrthoDB" id="125347at2759"/>
<evidence type="ECO:0000313" key="2">
    <source>
        <dbReference type="EMBL" id="TMW58124.1"/>
    </source>
</evidence>
<accession>A0A8K1FEN2</accession>
<sequence>MTDSPASPSSYYPSYQCYTPPGSPAYGHFVSLSPTSSVESFTETWPSSEEEERTPQSYFQEMMYRPIAPEYLKPTPRNVPAKPKPRRVRKKYLKERQRCEILRRVRAGERQTHLAKEFGVSRAAVCYLLKHETEILRRSAARHQRALANWHPWK</sequence>
<keyword evidence="3" id="KW-1185">Reference proteome</keyword>
<name>A0A8K1FEN2_PYTOL</name>
<evidence type="ECO:0000256" key="1">
    <source>
        <dbReference type="SAM" id="MobiDB-lite"/>
    </source>
</evidence>
<proteinExistence type="predicted"/>
<dbReference type="AlphaFoldDB" id="A0A8K1FEN2"/>
<dbReference type="Gene3D" id="1.10.10.60">
    <property type="entry name" value="Homeodomain-like"/>
    <property type="match status" value="1"/>
</dbReference>
<organism evidence="2 3">
    <name type="scientific">Pythium oligandrum</name>
    <name type="common">Mycoparasitic fungus</name>
    <dbReference type="NCBI Taxonomy" id="41045"/>
    <lineage>
        <taxon>Eukaryota</taxon>
        <taxon>Sar</taxon>
        <taxon>Stramenopiles</taxon>
        <taxon>Oomycota</taxon>
        <taxon>Peronosporomycetes</taxon>
        <taxon>Pythiales</taxon>
        <taxon>Pythiaceae</taxon>
        <taxon>Pythium</taxon>
    </lineage>
</organism>
<dbReference type="EMBL" id="SPLM01000112">
    <property type="protein sequence ID" value="TMW58124.1"/>
    <property type="molecule type" value="Genomic_DNA"/>
</dbReference>
<dbReference type="Proteomes" id="UP000794436">
    <property type="component" value="Unassembled WGS sequence"/>
</dbReference>
<gene>
    <name evidence="2" type="ORF">Poli38472_011712</name>
</gene>
<protein>
    <recommendedName>
        <fullName evidence="4">HTH psq-type domain-containing protein</fullName>
    </recommendedName>
</protein>